<sequence>MKNLTKVGFVQAPDANLRKQVLSGFRLLRKKSAVVGEPTASISAKKVAIGDDYSSERTMTGVNVQNIELLLSTTELLDPLIMALHIMAALGEIRYESHDLEVQFQLQLISSTKVANKIEELRKRLEDAEVELRTSRSLTDKLKEQLVESSNTVSVQDSKITFLEAAKVIANEEKKGKILKFERKLAYDGYNLCLKKMSKAYLEVDTEVLDYIEVFDIMSEEFEDDEDPEDPNCSCCFLAIFLIISFCNISFVMIPDVAIRTS</sequence>
<evidence type="ECO:0000313" key="3">
    <source>
        <dbReference type="EMBL" id="KAA8521972.1"/>
    </source>
</evidence>
<reference evidence="3 4" key="1">
    <citation type="submission" date="2019-09" db="EMBL/GenBank/DDBJ databases">
        <title>A chromosome-level genome assembly of the Chinese tupelo Nyssa sinensis.</title>
        <authorList>
            <person name="Yang X."/>
            <person name="Kang M."/>
            <person name="Yang Y."/>
            <person name="Xiong H."/>
            <person name="Wang M."/>
            <person name="Zhang Z."/>
            <person name="Wang Z."/>
            <person name="Wu H."/>
            <person name="Ma T."/>
            <person name="Liu J."/>
            <person name="Xi Z."/>
        </authorList>
    </citation>
    <scope>NUCLEOTIDE SEQUENCE [LARGE SCALE GENOMIC DNA]</scope>
    <source>
        <strain evidence="3">J267</strain>
        <tissue evidence="3">Leaf</tissue>
    </source>
</reference>
<evidence type="ECO:0000256" key="1">
    <source>
        <dbReference type="SAM" id="Coils"/>
    </source>
</evidence>
<keyword evidence="1" id="KW-0175">Coiled coil</keyword>
<protein>
    <submittedName>
        <fullName evidence="3">Uncharacterized protein</fullName>
    </submittedName>
</protein>
<keyword evidence="2" id="KW-0472">Membrane</keyword>
<keyword evidence="2" id="KW-1133">Transmembrane helix</keyword>
<gene>
    <name evidence="3" type="ORF">F0562_012714</name>
</gene>
<keyword evidence="4" id="KW-1185">Reference proteome</keyword>
<dbReference type="EMBL" id="CM018048">
    <property type="protein sequence ID" value="KAA8521972.1"/>
    <property type="molecule type" value="Genomic_DNA"/>
</dbReference>
<accession>A0A5J4ZX33</accession>
<dbReference type="OrthoDB" id="6436679at2759"/>
<organism evidence="3 4">
    <name type="scientific">Nyssa sinensis</name>
    <dbReference type="NCBI Taxonomy" id="561372"/>
    <lineage>
        <taxon>Eukaryota</taxon>
        <taxon>Viridiplantae</taxon>
        <taxon>Streptophyta</taxon>
        <taxon>Embryophyta</taxon>
        <taxon>Tracheophyta</taxon>
        <taxon>Spermatophyta</taxon>
        <taxon>Magnoliopsida</taxon>
        <taxon>eudicotyledons</taxon>
        <taxon>Gunneridae</taxon>
        <taxon>Pentapetalae</taxon>
        <taxon>asterids</taxon>
        <taxon>Cornales</taxon>
        <taxon>Nyssaceae</taxon>
        <taxon>Nyssa</taxon>
    </lineage>
</organism>
<dbReference type="Proteomes" id="UP000325577">
    <property type="component" value="Linkage Group LG5"/>
</dbReference>
<dbReference type="AlphaFoldDB" id="A0A5J4ZX33"/>
<feature type="transmembrane region" description="Helical" evidence="2">
    <location>
        <begin position="237"/>
        <end position="259"/>
    </location>
</feature>
<name>A0A5J4ZX33_9ASTE</name>
<proteinExistence type="predicted"/>
<evidence type="ECO:0000256" key="2">
    <source>
        <dbReference type="SAM" id="Phobius"/>
    </source>
</evidence>
<evidence type="ECO:0000313" key="4">
    <source>
        <dbReference type="Proteomes" id="UP000325577"/>
    </source>
</evidence>
<feature type="coiled-coil region" evidence="1">
    <location>
        <begin position="111"/>
        <end position="145"/>
    </location>
</feature>
<keyword evidence="2" id="KW-0812">Transmembrane</keyword>